<accession>A0ABU1IV66</accession>
<protein>
    <submittedName>
        <fullName evidence="1">Uncharacterized protein</fullName>
    </submittedName>
</protein>
<dbReference type="EMBL" id="JAVDQH010000003">
    <property type="protein sequence ID" value="MDR6243164.1"/>
    <property type="molecule type" value="Genomic_DNA"/>
</dbReference>
<evidence type="ECO:0000313" key="2">
    <source>
        <dbReference type="Proteomes" id="UP001185028"/>
    </source>
</evidence>
<comment type="caution">
    <text evidence="1">The sequence shown here is derived from an EMBL/GenBank/DDBJ whole genome shotgun (WGS) entry which is preliminary data.</text>
</comment>
<proteinExistence type="predicted"/>
<gene>
    <name evidence="1" type="ORF">JOC58_001049</name>
</gene>
<organism evidence="1 2">
    <name type="scientific">Paenibacillus hunanensis</name>
    <dbReference type="NCBI Taxonomy" id="539262"/>
    <lineage>
        <taxon>Bacteria</taxon>
        <taxon>Bacillati</taxon>
        <taxon>Bacillota</taxon>
        <taxon>Bacilli</taxon>
        <taxon>Bacillales</taxon>
        <taxon>Paenibacillaceae</taxon>
        <taxon>Paenibacillus</taxon>
    </lineage>
</organism>
<dbReference type="Proteomes" id="UP001185028">
    <property type="component" value="Unassembled WGS sequence"/>
</dbReference>
<reference evidence="1 2" key="1">
    <citation type="submission" date="2023-07" db="EMBL/GenBank/DDBJ databases">
        <title>Genomic Encyclopedia of Type Strains, Phase IV (KMG-IV): sequencing the most valuable type-strain genomes for metagenomic binning, comparative biology and taxonomic classification.</title>
        <authorList>
            <person name="Goeker M."/>
        </authorList>
    </citation>
    <scope>NUCLEOTIDE SEQUENCE [LARGE SCALE GENOMIC DNA]</scope>
    <source>
        <strain evidence="1 2">DSM 22170</strain>
    </source>
</reference>
<sequence length="60" mass="7012">MNLKSKVITAQKPEELEQKLNQFLINFPSVTSRTNINQHKMHDVKYLFVDGVYTAIVIYD</sequence>
<name>A0ABU1IV66_9BACL</name>
<keyword evidence="2" id="KW-1185">Reference proteome</keyword>
<evidence type="ECO:0000313" key="1">
    <source>
        <dbReference type="EMBL" id="MDR6243164.1"/>
    </source>
</evidence>